<feature type="chain" id="PRO_5018256197" evidence="1">
    <location>
        <begin position="16"/>
        <end position="136"/>
    </location>
</feature>
<evidence type="ECO:0000313" key="3">
    <source>
        <dbReference type="Proteomes" id="UP000276133"/>
    </source>
</evidence>
<dbReference type="EMBL" id="REGN01008885">
    <property type="protein sequence ID" value="RNA02444.1"/>
    <property type="molecule type" value="Genomic_DNA"/>
</dbReference>
<gene>
    <name evidence="2" type="ORF">BpHYR1_008314</name>
</gene>
<keyword evidence="3" id="KW-1185">Reference proteome</keyword>
<evidence type="ECO:0000256" key="1">
    <source>
        <dbReference type="SAM" id="SignalP"/>
    </source>
</evidence>
<dbReference type="AlphaFoldDB" id="A0A3M7PTZ8"/>
<proteinExistence type="predicted"/>
<reference evidence="2 3" key="1">
    <citation type="journal article" date="2018" name="Sci. Rep.">
        <title>Genomic signatures of local adaptation to the degree of environmental predictability in rotifers.</title>
        <authorList>
            <person name="Franch-Gras L."/>
            <person name="Hahn C."/>
            <person name="Garcia-Roger E.M."/>
            <person name="Carmona M.J."/>
            <person name="Serra M."/>
            <person name="Gomez A."/>
        </authorList>
    </citation>
    <scope>NUCLEOTIDE SEQUENCE [LARGE SCALE GENOMIC DNA]</scope>
    <source>
        <strain evidence="2">HYR1</strain>
    </source>
</reference>
<accession>A0A3M7PTZ8</accession>
<evidence type="ECO:0000313" key="2">
    <source>
        <dbReference type="EMBL" id="RNA02444.1"/>
    </source>
</evidence>
<feature type="signal peptide" evidence="1">
    <location>
        <begin position="1"/>
        <end position="15"/>
    </location>
</feature>
<protein>
    <submittedName>
        <fullName evidence="2">Uncharacterized protein</fullName>
    </submittedName>
</protein>
<organism evidence="2 3">
    <name type="scientific">Brachionus plicatilis</name>
    <name type="common">Marine rotifer</name>
    <name type="synonym">Brachionus muelleri</name>
    <dbReference type="NCBI Taxonomy" id="10195"/>
    <lineage>
        <taxon>Eukaryota</taxon>
        <taxon>Metazoa</taxon>
        <taxon>Spiralia</taxon>
        <taxon>Gnathifera</taxon>
        <taxon>Rotifera</taxon>
        <taxon>Eurotatoria</taxon>
        <taxon>Monogononta</taxon>
        <taxon>Pseudotrocha</taxon>
        <taxon>Ploima</taxon>
        <taxon>Brachionidae</taxon>
        <taxon>Brachionus</taxon>
    </lineage>
</organism>
<keyword evidence="1" id="KW-0732">Signal</keyword>
<dbReference type="Proteomes" id="UP000276133">
    <property type="component" value="Unassembled WGS sequence"/>
</dbReference>
<comment type="caution">
    <text evidence="2">The sequence shown here is derived from an EMBL/GenBank/DDBJ whole genome shotgun (WGS) entry which is preliminary data.</text>
</comment>
<name>A0A3M7PTZ8_BRAPC</name>
<sequence length="136" mass="16245">MKCSLLILFIVSARSQSLLPTEMGNLKSHDLFDYAFYPDDYQNFFSSYENSVSVESFESFESISEEFTTESESFEDEISIFRPFFLKESSKKTNANLKNGAYQRISSLRFRPFRSSYSHCEPYDYFCYYYHYFMKK</sequence>